<sequence length="334" mass="37834">MSSPLSMYMLFLVMLGTSLPIITAAAAAAATTETTASGGKEVACDAVEKYTTEWFLRHTKPAHRTRRFSRHPQQLFYSRDMSDAARALASSSSSSSSTQDKEKLITIWDVWPCHLYWHEAVPRNPLRCIHNDAAQRQRFFGNMSLAFARRARGPGATVLHGYEHFHDPPADGIWATVEYPELTRPGGPVDRLRKVRGAVDWPGTDMSMRKGKGKKGKDGEMGAVEEATAMVPHTLLAKIRQEWLASRGGIEWLRCVREEMASWSEVFWKRVDYDKSLRPGELKRGLSDYWDNPDDAEEYDGDDDDDEDDDAWYGEDESCLSREALEFFDNAVDW</sequence>
<dbReference type="OrthoDB" id="3478295at2759"/>
<reference evidence="4" key="1">
    <citation type="journal article" date="2013" name="Genome Announc.">
        <title>Draft genome sequence of the grapevine dieback fungus Eutypa lata UCR-EL1.</title>
        <authorList>
            <person name="Blanco-Ulate B."/>
            <person name="Rolshausen P.E."/>
            <person name="Cantu D."/>
        </authorList>
    </citation>
    <scope>NUCLEOTIDE SEQUENCE [LARGE SCALE GENOMIC DNA]</scope>
    <source>
        <strain evidence="4">UCR-EL1</strain>
    </source>
</reference>
<dbReference type="STRING" id="1287681.M7TWU2"/>
<protein>
    <submittedName>
        <fullName evidence="3">Uncharacterized protein</fullName>
    </submittedName>
</protein>
<dbReference type="OMA" id="YGEDESC"/>
<dbReference type="EMBL" id="KB705701">
    <property type="protein sequence ID" value="EMR71110.1"/>
    <property type="molecule type" value="Genomic_DNA"/>
</dbReference>
<evidence type="ECO:0000256" key="1">
    <source>
        <dbReference type="SAM" id="MobiDB-lite"/>
    </source>
</evidence>
<feature type="signal peptide" evidence="2">
    <location>
        <begin position="1"/>
        <end position="24"/>
    </location>
</feature>
<feature type="compositionally biased region" description="Acidic residues" evidence="1">
    <location>
        <begin position="291"/>
        <end position="313"/>
    </location>
</feature>
<dbReference type="KEGG" id="ela:UCREL1_1850"/>
<feature type="region of interest" description="Disordered" evidence="1">
    <location>
        <begin position="287"/>
        <end position="313"/>
    </location>
</feature>
<keyword evidence="2" id="KW-0732">Signal</keyword>
<organism evidence="3 4">
    <name type="scientific">Eutypa lata (strain UCR-EL1)</name>
    <name type="common">Grapevine dieback disease fungus</name>
    <name type="synonym">Eutypa armeniacae</name>
    <dbReference type="NCBI Taxonomy" id="1287681"/>
    <lineage>
        <taxon>Eukaryota</taxon>
        <taxon>Fungi</taxon>
        <taxon>Dikarya</taxon>
        <taxon>Ascomycota</taxon>
        <taxon>Pezizomycotina</taxon>
        <taxon>Sordariomycetes</taxon>
        <taxon>Xylariomycetidae</taxon>
        <taxon>Xylariales</taxon>
        <taxon>Diatrypaceae</taxon>
        <taxon>Eutypa</taxon>
    </lineage>
</organism>
<dbReference type="Proteomes" id="UP000012174">
    <property type="component" value="Unassembled WGS sequence"/>
</dbReference>
<proteinExistence type="predicted"/>
<evidence type="ECO:0000256" key="2">
    <source>
        <dbReference type="SAM" id="SignalP"/>
    </source>
</evidence>
<keyword evidence="4" id="KW-1185">Reference proteome</keyword>
<name>M7TWU2_EUTLA</name>
<accession>M7TWU2</accession>
<dbReference type="AlphaFoldDB" id="M7TWU2"/>
<gene>
    <name evidence="3" type="ORF">UCREL1_1850</name>
</gene>
<dbReference type="HOGENOM" id="CLU_831641_0_0_1"/>
<evidence type="ECO:0000313" key="4">
    <source>
        <dbReference type="Proteomes" id="UP000012174"/>
    </source>
</evidence>
<evidence type="ECO:0000313" key="3">
    <source>
        <dbReference type="EMBL" id="EMR71110.1"/>
    </source>
</evidence>
<feature type="chain" id="PRO_5004085996" evidence="2">
    <location>
        <begin position="25"/>
        <end position="334"/>
    </location>
</feature>